<dbReference type="GO" id="GO:0015038">
    <property type="term" value="F:glutathione disulfide oxidoreductase activity"/>
    <property type="evidence" value="ECO:0007669"/>
    <property type="project" value="TreeGrafter"/>
</dbReference>
<dbReference type="EMBL" id="JAAECE010000002">
    <property type="protein sequence ID" value="KAF1805941.1"/>
    <property type="molecule type" value="Genomic_DNA"/>
</dbReference>
<dbReference type="Pfam" id="PF00462">
    <property type="entry name" value="Glutaredoxin"/>
    <property type="match status" value="1"/>
</dbReference>
<dbReference type="FunFam" id="3.40.30.10:FF:000026">
    <property type="entry name" value="Glutaredoxin 2"/>
    <property type="match status" value="1"/>
</dbReference>
<dbReference type="CDD" id="cd03419">
    <property type="entry name" value="GRX_GRXh_1_2_like"/>
    <property type="match status" value="1"/>
</dbReference>
<dbReference type="PRINTS" id="PR00160">
    <property type="entry name" value="GLUTAREDOXIN"/>
</dbReference>
<organism evidence="3 4">
    <name type="scientific">Mucor circinelloides f. lusitanicus</name>
    <name type="common">Mucor racemosus var. lusitanicus</name>
    <dbReference type="NCBI Taxonomy" id="29924"/>
    <lineage>
        <taxon>Eukaryota</taxon>
        <taxon>Fungi</taxon>
        <taxon>Fungi incertae sedis</taxon>
        <taxon>Mucoromycota</taxon>
        <taxon>Mucoromycotina</taxon>
        <taxon>Mucoromycetes</taxon>
        <taxon>Mucorales</taxon>
        <taxon>Mucorineae</taxon>
        <taxon>Mucoraceae</taxon>
        <taxon>Mucor</taxon>
    </lineage>
</organism>
<dbReference type="PANTHER" id="PTHR45694">
    <property type="entry name" value="GLUTAREDOXIN 2"/>
    <property type="match status" value="1"/>
</dbReference>
<evidence type="ECO:0000256" key="1">
    <source>
        <dbReference type="ARBA" id="ARBA00023284"/>
    </source>
</evidence>
<accession>A0A8H4BPU0</accession>
<feature type="domain" description="Glutaredoxin" evidence="2">
    <location>
        <begin position="17"/>
        <end position="80"/>
    </location>
</feature>
<dbReference type="Gene3D" id="3.40.30.10">
    <property type="entry name" value="Glutaredoxin"/>
    <property type="match status" value="1"/>
</dbReference>
<dbReference type="GO" id="GO:0005737">
    <property type="term" value="C:cytoplasm"/>
    <property type="evidence" value="ECO:0007669"/>
    <property type="project" value="TreeGrafter"/>
</dbReference>
<dbReference type="GO" id="GO:0034599">
    <property type="term" value="P:cellular response to oxidative stress"/>
    <property type="evidence" value="ECO:0007669"/>
    <property type="project" value="TreeGrafter"/>
</dbReference>
<dbReference type="SUPFAM" id="SSF52833">
    <property type="entry name" value="Thioredoxin-like"/>
    <property type="match status" value="1"/>
</dbReference>
<name>A0A8H4BPU0_MUCCL</name>
<dbReference type="InterPro" id="IPR002109">
    <property type="entry name" value="Glutaredoxin"/>
</dbReference>
<evidence type="ECO:0000259" key="2">
    <source>
        <dbReference type="Pfam" id="PF00462"/>
    </source>
</evidence>
<dbReference type="PANTHER" id="PTHR45694:SF18">
    <property type="entry name" value="GLUTAREDOXIN-1-RELATED"/>
    <property type="match status" value="1"/>
</dbReference>
<evidence type="ECO:0000313" key="3">
    <source>
        <dbReference type="EMBL" id="KAF1805941.1"/>
    </source>
</evidence>
<dbReference type="NCBIfam" id="TIGR02180">
    <property type="entry name" value="GRX_euk"/>
    <property type="match status" value="1"/>
</dbReference>
<dbReference type="AlphaFoldDB" id="A0A8H4BPU0"/>
<comment type="caution">
    <text evidence="3">The sequence shown here is derived from an EMBL/GenBank/DDBJ whole genome shotgun (WGS) entry which is preliminary data.</text>
</comment>
<dbReference type="PROSITE" id="PS51354">
    <property type="entry name" value="GLUTAREDOXIN_2"/>
    <property type="match status" value="1"/>
</dbReference>
<dbReference type="InterPro" id="IPR011899">
    <property type="entry name" value="Glutaredoxin_euk/vir"/>
</dbReference>
<dbReference type="InterPro" id="IPR036249">
    <property type="entry name" value="Thioredoxin-like_sf"/>
</dbReference>
<reference evidence="3 4" key="1">
    <citation type="submission" date="2019-09" db="EMBL/GenBank/DDBJ databases">
        <authorList>
            <consortium name="DOE Joint Genome Institute"/>
            <person name="Mondo S.J."/>
            <person name="Navarro-Mendoza M.I."/>
            <person name="Perez-Arques C."/>
            <person name="Panchal S."/>
            <person name="Nicolas F.E."/>
            <person name="Ganguly P."/>
            <person name="Pangilinan J."/>
            <person name="Grigoriev I."/>
            <person name="Heitman J."/>
            <person name="Sanya K."/>
            <person name="Garre V."/>
        </authorList>
    </citation>
    <scope>NUCLEOTIDE SEQUENCE [LARGE SCALE GENOMIC DNA]</scope>
    <source>
        <strain evidence="3 4">MU402</strain>
    </source>
</reference>
<proteinExistence type="predicted"/>
<gene>
    <name evidence="3" type="ORF">FB192DRAFT_1365235</name>
</gene>
<dbReference type="InterPro" id="IPR014025">
    <property type="entry name" value="Glutaredoxin_subgr"/>
</dbReference>
<dbReference type="GO" id="GO:0004602">
    <property type="term" value="F:glutathione peroxidase activity"/>
    <property type="evidence" value="ECO:0007669"/>
    <property type="project" value="UniProtKB-ARBA"/>
</dbReference>
<dbReference type="Proteomes" id="UP000469890">
    <property type="component" value="Unassembled WGS sequence"/>
</dbReference>
<sequence>MAQVQELVEKIINENKVAVFSKSYCLAYCKRAKDVLKKLGVEFFVIELDNEANGAAIQDYLQQKTGQRTVPNIFINQKHIGGCDDLLSAERSGALQKALA</sequence>
<evidence type="ECO:0000313" key="4">
    <source>
        <dbReference type="Proteomes" id="UP000469890"/>
    </source>
</evidence>
<protein>
    <submittedName>
        <fullName evidence="3">Glutaredoxin-1</fullName>
    </submittedName>
</protein>
<keyword evidence="1" id="KW-0676">Redox-active center</keyword>